<proteinExistence type="predicted"/>
<dbReference type="InterPro" id="IPR021647">
    <property type="entry name" value="CusF_Ec"/>
</dbReference>
<dbReference type="Pfam" id="PF11604">
    <property type="entry name" value="CusF_Ec"/>
    <property type="match status" value="1"/>
</dbReference>
<dbReference type="AlphaFoldDB" id="A0A6S6YMA3"/>
<gene>
    <name evidence="1" type="ORF">DENOEST_1699</name>
</gene>
<dbReference type="RefSeq" id="WP_145768901.1">
    <property type="nucleotide sequence ID" value="NZ_LR778301.1"/>
</dbReference>
<reference evidence="1 2" key="1">
    <citation type="submission" date="2020-03" db="EMBL/GenBank/DDBJ databases">
        <authorList>
            <consortium name="Genoscope - CEA"/>
            <person name="William W."/>
        </authorList>
    </citation>
    <scope>NUCLEOTIDE SEQUENCE [LARGE SCALE GENOMIC DNA]</scope>
    <source>
        <strain evidence="2">DSM 16959</strain>
    </source>
</reference>
<evidence type="ECO:0000313" key="1">
    <source>
        <dbReference type="EMBL" id="CAB1368864.1"/>
    </source>
</evidence>
<evidence type="ECO:0000313" key="2">
    <source>
        <dbReference type="Proteomes" id="UP000515733"/>
    </source>
</evidence>
<dbReference type="Gene3D" id="2.40.50.320">
    <property type="entry name" value="Copper binding periplasmic protein CusF"/>
    <property type="match status" value="1"/>
</dbReference>
<name>A0A6S6YMA3_9PROT</name>
<dbReference type="KEGG" id="doe:DENOEST_1699"/>
<organism evidence="1 2">
    <name type="scientific">Denitratisoma oestradiolicum</name>
    <dbReference type="NCBI Taxonomy" id="311182"/>
    <lineage>
        <taxon>Bacteria</taxon>
        <taxon>Pseudomonadati</taxon>
        <taxon>Pseudomonadota</taxon>
        <taxon>Betaproteobacteria</taxon>
        <taxon>Nitrosomonadales</taxon>
        <taxon>Sterolibacteriaceae</taxon>
        <taxon>Denitratisoma</taxon>
    </lineage>
</organism>
<dbReference type="OrthoDB" id="9180744at2"/>
<dbReference type="InterPro" id="IPR042230">
    <property type="entry name" value="CusF_sf"/>
</dbReference>
<keyword evidence="2" id="KW-1185">Reference proteome</keyword>
<sequence>MKSVLIVPVALTIFFSMPSIAADHDHGAMNMPGDAQLAAGVVKKVDKSTGKVTLTHGPLINLGMPGMTMAFRVKETGWLEQLKEGDNIRFMADKMNGVVTVVHFEPAR</sequence>
<protein>
    <submittedName>
        <fullName evidence="1">RND transporter</fullName>
    </submittedName>
</protein>
<dbReference type="EMBL" id="LR778301">
    <property type="protein sequence ID" value="CAB1368864.1"/>
    <property type="molecule type" value="Genomic_DNA"/>
</dbReference>
<dbReference type="Proteomes" id="UP000515733">
    <property type="component" value="Chromosome"/>
</dbReference>
<accession>A0A6S6YMA3</accession>